<dbReference type="SUPFAM" id="SSF54593">
    <property type="entry name" value="Glyoxalase/Bleomycin resistance protein/Dihydroxybiphenyl dioxygenase"/>
    <property type="match status" value="1"/>
</dbReference>
<dbReference type="AlphaFoldDB" id="A0A1C3NY81"/>
<dbReference type="PANTHER" id="PTHR36503:SF1">
    <property type="entry name" value="BLR2520 PROTEIN"/>
    <property type="match status" value="1"/>
</dbReference>
<dbReference type="GO" id="GO:0051213">
    <property type="term" value="F:dioxygenase activity"/>
    <property type="evidence" value="ECO:0007669"/>
    <property type="project" value="UniProtKB-KW"/>
</dbReference>
<dbReference type="InterPro" id="IPR037523">
    <property type="entry name" value="VOC_core"/>
</dbReference>
<keyword evidence="2" id="KW-0223">Dioxygenase</keyword>
<reference evidence="3" key="1">
    <citation type="submission" date="2016-02" db="EMBL/GenBank/DDBJ databases">
        <authorList>
            <person name="Wibberg D."/>
        </authorList>
    </citation>
    <scope>NUCLEOTIDE SEQUENCE [LARGE SCALE GENOMIC DNA]</scope>
</reference>
<dbReference type="Pfam" id="PF00903">
    <property type="entry name" value="Glyoxalase"/>
    <property type="match status" value="1"/>
</dbReference>
<dbReference type="EMBL" id="FLUV01001188">
    <property type="protein sequence ID" value="SBW22542.1"/>
    <property type="molecule type" value="Genomic_DNA"/>
</dbReference>
<dbReference type="PROSITE" id="PS51819">
    <property type="entry name" value="VOC"/>
    <property type="match status" value="1"/>
</dbReference>
<dbReference type="Proteomes" id="UP000199013">
    <property type="component" value="Unassembled WGS sequence"/>
</dbReference>
<organism evidence="2 3">
    <name type="scientific">Candidatus Protofrankia californiensis</name>
    <dbReference type="NCBI Taxonomy" id="1839754"/>
    <lineage>
        <taxon>Bacteria</taxon>
        <taxon>Bacillati</taxon>
        <taxon>Actinomycetota</taxon>
        <taxon>Actinomycetes</taxon>
        <taxon>Frankiales</taxon>
        <taxon>Frankiaceae</taxon>
        <taxon>Protofrankia</taxon>
    </lineage>
</organism>
<dbReference type="InterPro" id="IPR004360">
    <property type="entry name" value="Glyas_Fos-R_dOase_dom"/>
</dbReference>
<evidence type="ECO:0000313" key="2">
    <source>
        <dbReference type="EMBL" id="SBW22542.1"/>
    </source>
</evidence>
<dbReference type="Gene3D" id="3.10.180.10">
    <property type="entry name" value="2,3-Dihydroxybiphenyl 1,2-Dioxygenase, domain 1"/>
    <property type="match status" value="1"/>
</dbReference>
<proteinExistence type="predicted"/>
<dbReference type="PANTHER" id="PTHR36503">
    <property type="entry name" value="BLR2520 PROTEIN"/>
    <property type="match status" value="1"/>
</dbReference>
<dbReference type="InterPro" id="IPR029068">
    <property type="entry name" value="Glyas_Bleomycin-R_OHBP_Dase"/>
</dbReference>
<evidence type="ECO:0000259" key="1">
    <source>
        <dbReference type="PROSITE" id="PS51819"/>
    </source>
</evidence>
<feature type="domain" description="VOC" evidence="1">
    <location>
        <begin position="11"/>
        <end position="132"/>
    </location>
</feature>
<protein>
    <submittedName>
        <fullName evidence="2">Glyoxalase/bleomycin resistance protein/dioxygenase</fullName>
    </submittedName>
</protein>
<name>A0A1C3NY81_9ACTN</name>
<gene>
    <name evidence="2" type="ORF">FDG2_2792</name>
</gene>
<evidence type="ECO:0000313" key="3">
    <source>
        <dbReference type="Proteomes" id="UP000199013"/>
    </source>
</evidence>
<keyword evidence="2" id="KW-0560">Oxidoreductase</keyword>
<keyword evidence="3" id="KW-1185">Reference proteome</keyword>
<accession>A0A1C3NY81</accession>
<sequence>MVKYLPVMEQRVSLITLGVGDVRRARAFYERLGWQGQEVEETVFFQTGGIVLVLWGRDKLARDCGITEGQTGGFSGVALAHNVRSKAAVDDVIAAAERAGATVTRPPAETFYGGYAGVFTDLDGHAWEIAHNPGFPLAADGSITVPGLSNP</sequence>